<dbReference type="VEuPathDB" id="VectorBase:AAEL022912"/>
<dbReference type="Gene3D" id="3.30.70.330">
    <property type="match status" value="2"/>
</dbReference>
<dbReference type="CDD" id="cd00590">
    <property type="entry name" value="RRM_SF"/>
    <property type="match status" value="2"/>
</dbReference>
<protein>
    <submittedName>
        <fullName evidence="4">Nix</fullName>
    </submittedName>
</protein>
<evidence type="ECO:0000259" key="3">
    <source>
        <dbReference type="PROSITE" id="PS50102"/>
    </source>
</evidence>
<reference evidence="4" key="1">
    <citation type="submission" date="2017-03" db="EMBL/GenBank/DDBJ databases">
        <title>The sequence of a male-specific genome region containing the sex determination switch in Aedes aegypti.</title>
        <authorList>
            <person name="Darby A.C."/>
        </authorList>
    </citation>
    <scope>NUCLEOTIDE SEQUENCE</scope>
</reference>
<dbReference type="InParanoid" id="A0A220XHK0"/>
<dbReference type="GO" id="GO:0003723">
    <property type="term" value="F:RNA binding"/>
    <property type="evidence" value="ECO:0007669"/>
    <property type="project" value="UniProtKB-UniRule"/>
</dbReference>
<dbReference type="OrthoDB" id="21643at2759"/>
<feature type="domain" description="RRM" evidence="3">
    <location>
        <begin position="205"/>
        <end position="282"/>
    </location>
</feature>
<organism evidence="4">
    <name type="scientific">Aedes aegypti</name>
    <name type="common">Yellowfever mosquito</name>
    <name type="synonym">Culex aegypti</name>
    <dbReference type="NCBI Taxonomy" id="7159"/>
    <lineage>
        <taxon>Eukaryota</taxon>
        <taxon>Metazoa</taxon>
        <taxon>Ecdysozoa</taxon>
        <taxon>Arthropoda</taxon>
        <taxon>Hexapoda</taxon>
        <taxon>Insecta</taxon>
        <taxon>Pterygota</taxon>
        <taxon>Neoptera</taxon>
        <taxon>Endopterygota</taxon>
        <taxon>Diptera</taxon>
        <taxon>Nematocera</taxon>
        <taxon>Culicoidea</taxon>
        <taxon>Culicidae</taxon>
        <taxon>Culicinae</taxon>
        <taxon>Aedini</taxon>
        <taxon>Aedes</taxon>
        <taxon>Stegomyia</taxon>
    </lineage>
</organism>
<dbReference type="GO" id="GO:0005686">
    <property type="term" value="C:U2 snRNP"/>
    <property type="evidence" value="ECO:0007669"/>
    <property type="project" value="TreeGrafter"/>
</dbReference>
<proteinExistence type="predicted"/>
<dbReference type="SUPFAM" id="SSF54928">
    <property type="entry name" value="RNA-binding domain, RBD"/>
    <property type="match status" value="2"/>
</dbReference>
<accession>A0A220XHK0</accession>
<dbReference type="PROSITE" id="PS50102">
    <property type="entry name" value="RRM"/>
    <property type="match status" value="1"/>
</dbReference>
<dbReference type="SMR" id="A0A220XHK0"/>
<dbReference type="PANTHER" id="PTHR45880:SF2">
    <property type="entry name" value="GLYCINE-RICH RNA-BINDING PROTEIN 4, MITOCHONDRIAL ISOFORM X1"/>
    <property type="match status" value="1"/>
</dbReference>
<dbReference type="PANTHER" id="PTHR45880">
    <property type="entry name" value="RNA-BINDING MOTIF PROTEIN, X-LINKED 2"/>
    <property type="match status" value="1"/>
</dbReference>
<dbReference type="InterPro" id="IPR000504">
    <property type="entry name" value="RRM_dom"/>
</dbReference>
<sequence>MCKKRNAEINAEFDIIKKYCIYIGNIPFFASKNDVVVKFAEYGETCNIYMQSNKPHCDVKPAIVRYRSRKSVDKSLCLNNSKFGNTILIVLPLSLPYSRYLLTYDTCIVVYINDKNSCKTSMAELYDEFQKIGDIQNMFKTTNNMIYINFESEKSMQLSLATKPFLINNNIFKIKKVERNINMCGLNSESQDFSTNLKKKLLYNRSIGIFGLPSNATEERIAQIFSRFGDIQKITLICDVVGNSKQYGFIYYKKRTSANAAKVIMDGENFEGNKISVRFVPEKKVFKN</sequence>
<dbReference type="EMBL" id="KY849907">
    <property type="protein sequence ID" value="ASL04659.1"/>
    <property type="molecule type" value="Genomic_DNA"/>
</dbReference>
<evidence type="ECO:0000313" key="4">
    <source>
        <dbReference type="EMBL" id="ASL04659.1"/>
    </source>
</evidence>
<dbReference type="InterPro" id="IPR051847">
    <property type="entry name" value="RNA_proc/Spliceosome_comp"/>
</dbReference>
<gene>
    <name evidence="4" type="primary">nix</name>
</gene>
<evidence type="ECO:0000256" key="2">
    <source>
        <dbReference type="PROSITE-ProRule" id="PRU00176"/>
    </source>
</evidence>
<dbReference type="InterPro" id="IPR035979">
    <property type="entry name" value="RBD_domain_sf"/>
</dbReference>
<dbReference type="AlphaFoldDB" id="A0A220XHK0"/>
<dbReference type="GO" id="GO:0071013">
    <property type="term" value="C:catalytic step 2 spliceosome"/>
    <property type="evidence" value="ECO:0007669"/>
    <property type="project" value="TreeGrafter"/>
</dbReference>
<dbReference type="GO" id="GO:0000398">
    <property type="term" value="P:mRNA splicing, via spliceosome"/>
    <property type="evidence" value="ECO:0007669"/>
    <property type="project" value="TreeGrafter"/>
</dbReference>
<dbReference type="SMART" id="SM00360">
    <property type="entry name" value="RRM"/>
    <property type="match status" value="3"/>
</dbReference>
<keyword evidence="1 2" id="KW-0694">RNA-binding</keyword>
<dbReference type="InterPro" id="IPR012677">
    <property type="entry name" value="Nucleotide-bd_a/b_plait_sf"/>
</dbReference>
<name>A0A220XHK0_AEDAE</name>
<dbReference type="Pfam" id="PF00076">
    <property type="entry name" value="RRM_1"/>
    <property type="match status" value="1"/>
</dbReference>
<dbReference type="GO" id="GO:0071011">
    <property type="term" value="C:precatalytic spliceosome"/>
    <property type="evidence" value="ECO:0007669"/>
    <property type="project" value="TreeGrafter"/>
</dbReference>
<evidence type="ECO:0000256" key="1">
    <source>
        <dbReference type="ARBA" id="ARBA00022884"/>
    </source>
</evidence>